<dbReference type="EMBL" id="JAAGAX010000013">
    <property type="protein sequence ID" value="KAF2294303.1"/>
    <property type="molecule type" value="Genomic_DNA"/>
</dbReference>
<feature type="compositionally biased region" description="Polar residues" evidence="1">
    <location>
        <begin position="141"/>
        <end position="173"/>
    </location>
</feature>
<feature type="compositionally biased region" description="Basic and acidic residues" evidence="1">
    <location>
        <begin position="131"/>
        <end position="140"/>
    </location>
</feature>
<comment type="caution">
    <text evidence="2">The sequence shown here is derived from an EMBL/GenBank/DDBJ whole genome shotgun (WGS) entry which is preliminary data.</text>
</comment>
<reference evidence="2 3" key="1">
    <citation type="journal article" date="2020" name="Mol. Plant">
        <title>The Chromosome-Based Rubber Tree Genome Provides New Insights into Spurge Genome Evolution and Rubber Biosynthesis.</title>
        <authorList>
            <person name="Liu J."/>
            <person name="Shi C."/>
            <person name="Shi C.C."/>
            <person name="Li W."/>
            <person name="Zhang Q.J."/>
            <person name="Zhang Y."/>
            <person name="Li K."/>
            <person name="Lu H.F."/>
            <person name="Shi C."/>
            <person name="Zhu S.T."/>
            <person name="Xiao Z.Y."/>
            <person name="Nan H."/>
            <person name="Yue Y."/>
            <person name="Zhu X.G."/>
            <person name="Wu Y."/>
            <person name="Hong X.N."/>
            <person name="Fan G.Y."/>
            <person name="Tong Y."/>
            <person name="Zhang D."/>
            <person name="Mao C.L."/>
            <person name="Liu Y.L."/>
            <person name="Hao S.J."/>
            <person name="Liu W.Q."/>
            <person name="Lv M.Q."/>
            <person name="Zhang H.B."/>
            <person name="Liu Y."/>
            <person name="Hu-Tang G.R."/>
            <person name="Wang J.P."/>
            <person name="Wang J.H."/>
            <person name="Sun Y.H."/>
            <person name="Ni S.B."/>
            <person name="Chen W.B."/>
            <person name="Zhang X.C."/>
            <person name="Jiao Y.N."/>
            <person name="Eichler E.E."/>
            <person name="Li G.H."/>
            <person name="Liu X."/>
            <person name="Gao L.Z."/>
        </authorList>
    </citation>
    <scope>NUCLEOTIDE SEQUENCE [LARGE SCALE GENOMIC DNA]</scope>
    <source>
        <strain evidence="3">cv. GT1</strain>
        <tissue evidence="2">Leaf</tissue>
    </source>
</reference>
<feature type="compositionally biased region" description="Acidic residues" evidence="1">
    <location>
        <begin position="394"/>
        <end position="404"/>
    </location>
</feature>
<sequence>MVFEDSVKKRKGTFAAEGYERDRFEKKRHCKECSEIQRQNLAIRRGKSAIHGCPSKQKLFFFLPIPSRPSNPRNSEASNPFRRSFSGGPFAKPSIITSQRPGFNPNTPANSPSDHPRRSSIGRENIVVSLHDSEDKENSKDQNLQQARVRSPASSKGTKNFMSPTISATSKINASPRKKILTERNEPTCTSVSFSDCKNPLKEDLDLKPEKGLNQKKEVSFDPTITYLEDKDTSKSNEDFDSMVHSSTKDDWELPESITVEKGWRSHFSQKEEVSLDPTITRLEDKDNSAHSEDFDPMVLFSITKDEWDSLSESAAVEKDCVNLDPSFKISPRASCPLAPIDADPSLPPYDPKTNYLSPRPQFLHYKPNPRIQLYLNKERDGKQLEESSASETSDAEITEEEILSDYSQKESEDASSGDVVNKEEEELLVSGPNPMSVSEEAAEAKRVSKRHFFTKTKFNALLLILAIACLWASVTNSPVMDPSILNNLSFPNPYVPPEISEFIRDNLEGLAQKFWQWIYDSFSYIHNLIFSFREWLKPGPLQFANLTTLLEDSLVDNNCLLGDDSPFGAAVKYERNELRLPREEGEVNIKSLEEEEVQPIEADENIEELEGDEKETDENVGELEGDEKETDENIEEAVEEEKNDQEYEDEVIAAHDNLDVSVDGSVLESEEVNMTLQTEVTKPGNTPTEVIQKSVETSGSIGQLQSKRDVVNLLVPISQTAEIQTEHSYSIQPPAENDKSSAETEFSIAGNKPKSLDSYSAMKYPKRSESVDSTIHGTENLFSSRPLSVTAAHTFQERTTEVETVGESCPSEMSSFEYISSYSKEGKKGTREAHSHERKPRKNSKRESLASSDYSTGSLSYGSFTTYEKILSKNGNGEEEIFTPVRRSSRIRTHVTSP</sequence>
<organism evidence="2 3">
    <name type="scientific">Hevea brasiliensis</name>
    <name type="common">Para rubber tree</name>
    <name type="synonym">Siphonia brasiliensis</name>
    <dbReference type="NCBI Taxonomy" id="3981"/>
    <lineage>
        <taxon>Eukaryota</taxon>
        <taxon>Viridiplantae</taxon>
        <taxon>Streptophyta</taxon>
        <taxon>Embryophyta</taxon>
        <taxon>Tracheophyta</taxon>
        <taxon>Spermatophyta</taxon>
        <taxon>Magnoliopsida</taxon>
        <taxon>eudicotyledons</taxon>
        <taxon>Gunneridae</taxon>
        <taxon>Pentapetalae</taxon>
        <taxon>rosids</taxon>
        <taxon>fabids</taxon>
        <taxon>Malpighiales</taxon>
        <taxon>Euphorbiaceae</taxon>
        <taxon>Crotonoideae</taxon>
        <taxon>Micrandreae</taxon>
        <taxon>Hevea</taxon>
    </lineage>
</organism>
<evidence type="ECO:0000313" key="3">
    <source>
        <dbReference type="Proteomes" id="UP000467840"/>
    </source>
</evidence>
<feature type="compositionally biased region" description="Polar residues" evidence="1">
    <location>
        <begin position="850"/>
        <end position="867"/>
    </location>
</feature>
<name>A0A6A6L2D2_HEVBR</name>
<feature type="compositionally biased region" description="Polar residues" evidence="1">
    <location>
        <begin position="95"/>
        <end position="113"/>
    </location>
</feature>
<feature type="region of interest" description="Disordered" evidence="1">
    <location>
        <begin position="606"/>
        <end position="633"/>
    </location>
</feature>
<feature type="compositionally biased region" description="Polar residues" evidence="1">
    <location>
        <begin position="772"/>
        <end position="782"/>
    </location>
</feature>
<dbReference type="PANTHER" id="PTHR34775">
    <property type="entry name" value="TRANSMEMBRANE PROTEIN"/>
    <property type="match status" value="1"/>
</dbReference>
<feature type="compositionally biased region" description="Basic residues" evidence="1">
    <location>
        <begin position="888"/>
        <end position="899"/>
    </location>
</feature>
<feature type="region of interest" description="Disordered" evidence="1">
    <location>
        <begin position="64"/>
        <end position="194"/>
    </location>
</feature>
<dbReference type="PANTHER" id="PTHR34775:SF4">
    <property type="entry name" value="TRANSMEMBRANE PROTEIN"/>
    <property type="match status" value="1"/>
</dbReference>
<protein>
    <submittedName>
        <fullName evidence="2">Uncharacterized protein</fullName>
    </submittedName>
</protein>
<dbReference type="AlphaFoldDB" id="A0A6A6L2D2"/>
<feature type="compositionally biased region" description="Low complexity" evidence="1">
    <location>
        <begin position="68"/>
        <end position="80"/>
    </location>
</feature>
<proteinExistence type="predicted"/>
<evidence type="ECO:0000313" key="2">
    <source>
        <dbReference type="EMBL" id="KAF2294303.1"/>
    </source>
</evidence>
<feature type="region of interest" description="Disordered" evidence="1">
    <location>
        <begin position="821"/>
        <end position="899"/>
    </location>
</feature>
<accession>A0A6A6L2D2</accession>
<feature type="compositionally biased region" description="Basic and acidic residues" evidence="1">
    <location>
        <begin position="825"/>
        <end position="836"/>
    </location>
</feature>
<feature type="region of interest" description="Disordered" evidence="1">
    <location>
        <begin position="342"/>
        <end position="365"/>
    </location>
</feature>
<dbReference type="Proteomes" id="UP000467840">
    <property type="component" value="Chromosome 7"/>
</dbReference>
<keyword evidence="3" id="KW-1185">Reference proteome</keyword>
<feature type="region of interest" description="Disordered" evidence="1">
    <location>
        <begin position="381"/>
        <end position="442"/>
    </location>
</feature>
<gene>
    <name evidence="2" type="ORF">GH714_009051</name>
</gene>
<feature type="region of interest" description="Disordered" evidence="1">
    <location>
        <begin position="725"/>
        <end position="782"/>
    </location>
</feature>
<evidence type="ECO:0000256" key="1">
    <source>
        <dbReference type="SAM" id="MobiDB-lite"/>
    </source>
</evidence>